<keyword evidence="4" id="KW-1185">Reference proteome</keyword>
<reference evidence="3 4" key="1">
    <citation type="submission" date="2024-09" db="EMBL/GenBank/DDBJ databases">
        <authorList>
            <person name="Sun Q."/>
            <person name="Mori K."/>
        </authorList>
    </citation>
    <scope>NUCLEOTIDE SEQUENCE [LARGE SCALE GENOMIC DNA]</scope>
    <source>
        <strain evidence="3 4">JCM 4414</strain>
    </source>
</reference>
<feature type="domain" description="DUF4328" evidence="2">
    <location>
        <begin position="59"/>
        <end position="200"/>
    </location>
</feature>
<dbReference type="EMBL" id="JBHMCT010000005">
    <property type="protein sequence ID" value="MFB9553797.1"/>
    <property type="molecule type" value="Genomic_DNA"/>
</dbReference>
<comment type="caution">
    <text evidence="3">The sequence shown here is derived from an EMBL/GenBank/DDBJ whole genome shotgun (WGS) entry which is preliminary data.</text>
</comment>
<keyword evidence="1" id="KW-0472">Membrane</keyword>
<evidence type="ECO:0000313" key="4">
    <source>
        <dbReference type="Proteomes" id="UP001589716"/>
    </source>
</evidence>
<dbReference type="Proteomes" id="UP001589716">
    <property type="component" value="Unassembled WGS sequence"/>
</dbReference>
<dbReference type="RefSeq" id="WP_345486134.1">
    <property type="nucleotide sequence ID" value="NZ_BAAAWU010000001.1"/>
</dbReference>
<organism evidence="3 4">
    <name type="scientific">Streptomyces roseoviridis</name>
    <dbReference type="NCBI Taxonomy" id="67361"/>
    <lineage>
        <taxon>Bacteria</taxon>
        <taxon>Bacillati</taxon>
        <taxon>Actinomycetota</taxon>
        <taxon>Actinomycetes</taxon>
        <taxon>Kitasatosporales</taxon>
        <taxon>Streptomycetaceae</taxon>
        <taxon>Streptomyces</taxon>
    </lineage>
</organism>
<feature type="transmembrane region" description="Helical" evidence="1">
    <location>
        <begin position="174"/>
        <end position="196"/>
    </location>
</feature>
<feature type="transmembrane region" description="Helical" evidence="1">
    <location>
        <begin position="58"/>
        <end position="78"/>
    </location>
</feature>
<proteinExistence type="predicted"/>
<accession>A0ABV5QJW4</accession>
<evidence type="ECO:0000259" key="2">
    <source>
        <dbReference type="Pfam" id="PF14219"/>
    </source>
</evidence>
<evidence type="ECO:0000313" key="3">
    <source>
        <dbReference type="EMBL" id="MFB9553797.1"/>
    </source>
</evidence>
<feature type="transmembrane region" description="Helical" evidence="1">
    <location>
        <begin position="144"/>
        <end position="162"/>
    </location>
</feature>
<name>A0ABV5QJW4_9ACTN</name>
<protein>
    <submittedName>
        <fullName evidence="3">DUF4328 domain-containing protein</fullName>
    </submittedName>
</protein>
<feature type="transmembrane region" description="Helical" evidence="1">
    <location>
        <begin position="12"/>
        <end position="33"/>
    </location>
</feature>
<sequence length="215" mass="23127">MSSVVLRNPNGLSYAVVTLLAGNIAFDALLALIDVRGLLADDPFSFDAAVFGPVDLNVAYGMAFTLFTATGIVFIVWFHRLRRNAGVWAPDVPSRGPGWAVGGWFVPIANLWIPRGIAAEIWRASRPNPHGADGARELTLLNGWWTVWVTGTVVDRIATALFGDADTVSAWTTATWWSLAGYLLNIAAAVLAILVVRRLTSMQHAKATGMIPAAQ</sequence>
<evidence type="ECO:0000256" key="1">
    <source>
        <dbReference type="SAM" id="Phobius"/>
    </source>
</evidence>
<keyword evidence="1" id="KW-1133">Transmembrane helix</keyword>
<dbReference type="InterPro" id="IPR025565">
    <property type="entry name" value="DUF4328"/>
</dbReference>
<keyword evidence="1" id="KW-0812">Transmembrane</keyword>
<dbReference type="Pfam" id="PF14219">
    <property type="entry name" value="DUF4328"/>
    <property type="match status" value="1"/>
</dbReference>
<gene>
    <name evidence="3" type="ORF">ACFFTP_06240</name>
</gene>